<dbReference type="Gene3D" id="3.40.50.720">
    <property type="entry name" value="NAD(P)-binding Rossmann-like Domain"/>
    <property type="match status" value="1"/>
</dbReference>
<organism evidence="5 6">
    <name type="scientific">Epidermidibacterium keratini</name>
    <dbReference type="NCBI Taxonomy" id="1891644"/>
    <lineage>
        <taxon>Bacteria</taxon>
        <taxon>Bacillati</taxon>
        <taxon>Actinomycetota</taxon>
        <taxon>Actinomycetes</taxon>
        <taxon>Sporichthyales</taxon>
        <taxon>Sporichthyaceae</taxon>
        <taxon>Epidermidibacterium</taxon>
    </lineage>
</organism>
<evidence type="ECO:0000256" key="3">
    <source>
        <dbReference type="ARBA" id="ARBA00023002"/>
    </source>
</evidence>
<dbReference type="Pfam" id="PF00106">
    <property type="entry name" value="adh_short"/>
    <property type="match status" value="1"/>
</dbReference>
<dbReference type="AlphaFoldDB" id="A0A7L4YPA8"/>
<keyword evidence="6" id="KW-1185">Reference proteome</keyword>
<dbReference type="PROSITE" id="PS00061">
    <property type="entry name" value="ADH_SHORT"/>
    <property type="match status" value="1"/>
</dbReference>
<evidence type="ECO:0000313" key="6">
    <source>
        <dbReference type="Proteomes" id="UP000463857"/>
    </source>
</evidence>
<evidence type="ECO:0000256" key="4">
    <source>
        <dbReference type="RuleBase" id="RU000363"/>
    </source>
</evidence>
<dbReference type="GO" id="GO:0016491">
    <property type="term" value="F:oxidoreductase activity"/>
    <property type="evidence" value="ECO:0007669"/>
    <property type="project" value="UniProtKB-KW"/>
</dbReference>
<dbReference type="OrthoDB" id="4150292at2"/>
<evidence type="ECO:0000256" key="1">
    <source>
        <dbReference type="ARBA" id="ARBA00006484"/>
    </source>
</evidence>
<dbReference type="InterPro" id="IPR036291">
    <property type="entry name" value="NAD(P)-bd_dom_sf"/>
</dbReference>
<dbReference type="KEGG" id="eke:EK0264_08960"/>
<dbReference type="PANTHER" id="PTHR43391:SF14">
    <property type="entry name" value="DEHYDROGENASE_REDUCTASE SDR FAMILY PROTEIN 7-LIKE"/>
    <property type="match status" value="1"/>
</dbReference>
<dbReference type="SUPFAM" id="SSF51735">
    <property type="entry name" value="NAD(P)-binding Rossmann-fold domains"/>
    <property type="match status" value="1"/>
</dbReference>
<dbReference type="InterPro" id="IPR020904">
    <property type="entry name" value="Sc_DH/Rdtase_CS"/>
</dbReference>
<name>A0A7L4YPA8_9ACTN</name>
<dbReference type="CDD" id="cd05233">
    <property type="entry name" value="SDR_c"/>
    <property type="match status" value="1"/>
</dbReference>
<dbReference type="RefSeq" id="WP_159544840.1">
    <property type="nucleotide sequence ID" value="NZ_CP047156.1"/>
</dbReference>
<dbReference type="PANTHER" id="PTHR43391">
    <property type="entry name" value="RETINOL DEHYDROGENASE-RELATED"/>
    <property type="match status" value="1"/>
</dbReference>
<dbReference type="PRINTS" id="PR00081">
    <property type="entry name" value="GDHRDH"/>
</dbReference>
<dbReference type="InterPro" id="IPR002347">
    <property type="entry name" value="SDR_fam"/>
</dbReference>
<accession>A0A7L4YPA8</accession>
<protein>
    <submittedName>
        <fullName evidence="5">SDR family NAD(P)-dependent oxidoreductase</fullName>
    </submittedName>
</protein>
<dbReference type="InParanoid" id="A0A7L4YPA8"/>
<comment type="similarity">
    <text evidence="1 4">Belongs to the short-chain dehydrogenases/reductases (SDR) family.</text>
</comment>
<evidence type="ECO:0000256" key="2">
    <source>
        <dbReference type="ARBA" id="ARBA00022857"/>
    </source>
</evidence>
<evidence type="ECO:0000313" key="5">
    <source>
        <dbReference type="EMBL" id="QHC00397.1"/>
    </source>
</evidence>
<keyword evidence="2" id="KW-0521">NADP</keyword>
<dbReference type="EMBL" id="CP047156">
    <property type="protein sequence ID" value="QHC00397.1"/>
    <property type="molecule type" value="Genomic_DNA"/>
</dbReference>
<dbReference type="Proteomes" id="UP000463857">
    <property type="component" value="Chromosome"/>
</dbReference>
<dbReference type="PRINTS" id="PR00080">
    <property type="entry name" value="SDRFAMILY"/>
</dbReference>
<gene>
    <name evidence="5" type="ORF">EK0264_08960</name>
</gene>
<reference evidence="5 6" key="1">
    <citation type="journal article" date="2018" name="Int. J. Syst. Evol. Microbiol.">
        <title>Epidermidibacterium keratini gen. nov., sp. nov., a member of the family Sporichthyaceae, isolated from keratin epidermis.</title>
        <authorList>
            <person name="Lee D.G."/>
            <person name="Trujillo M.E."/>
            <person name="Kang S."/>
            <person name="Nam J.J."/>
            <person name="Kim Y.J."/>
        </authorList>
    </citation>
    <scope>NUCLEOTIDE SEQUENCE [LARGE SCALE GENOMIC DNA]</scope>
    <source>
        <strain evidence="5 6">EPI-7</strain>
    </source>
</reference>
<sequence>MSLDRVLITGGASGLGAAVATAVAKSGGQAFVLDRQAPDDGVDHAIVDLADSAATDAAVRAAAERLGGFDGVVCCAGIDSCGRLEDVPAADWERVIQVNLVGTATVARAALDGLRQRHGRLVTIASTLGLRALPDASAYCASKFGVVGLTRALATELAGDVGVTLVIPGGMQTSFFDGRLEQYRPPEDAQLNPPEQVARAIAFALETPAGTEIRELVVTPSQEPSWP</sequence>
<proteinExistence type="inferred from homology"/>
<keyword evidence="3" id="KW-0560">Oxidoreductase</keyword>